<dbReference type="AlphaFoldDB" id="A0A2S7TA25"/>
<feature type="binding site" evidence="9">
    <location>
        <position position="182"/>
    </location>
    <ligand>
        <name>Zn(2+)</name>
        <dbReference type="ChEBI" id="CHEBI:29105"/>
    </ligand>
</feature>
<comment type="catalytic activity">
    <reaction evidence="6">
        <text>Hydrolysis of alkylated DNA, releasing 3-methyladenine.</text>
        <dbReference type="EC" id="3.2.2.20"/>
    </reaction>
</comment>
<dbReference type="GO" id="GO:0046872">
    <property type="term" value="F:metal ion binding"/>
    <property type="evidence" value="ECO:0007669"/>
    <property type="project" value="UniProtKB-KW"/>
</dbReference>
<dbReference type="GO" id="GO:0008725">
    <property type="term" value="F:DNA-3-methyladenine glycosylase activity"/>
    <property type="evidence" value="ECO:0007669"/>
    <property type="project" value="UniProtKB-EC"/>
</dbReference>
<sequence>MSDERCGWCLGDTLYEAYHDVEWGVPLKNDDRSLYEFLLLETFQAGLSWITVLRKRESFRLAFDNFVPEIVAAYSDQKLEDLLSDPGIIRNRLKIEAARSNARALLELQKEFGSFSDYYWGFTDHKPIQNHWEKLADVPAHTELAKSLSKDLKKRGFRFVGPTVVYAFMQATGMVNDHLVSCPRHTAVSGTS</sequence>
<name>A0A2S7TA25_9FLAO</name>
<dbReference type="InterPro" id="IPR005019">
    <property type="entry name" value="Adenine_glyco"/>
</dbReference>
<evidence type="ECO:0000256" key="8">
    <source>
        <dbReference type="ARBA" id="ARBA00066766"/>
    </source>
</evidence>
<dbReference type="EMBL" id="MQVX01000001">
    <property type="protein sequence ID" value="PQJ16431.1"/>
    <property type="molecule type" value="Genomic_DNA"/>
</dbReference>
<organism evidence="10 11">
    <name type="scientific">Aureicoccus marinus</name>
    <dbReference type="NCBI Taxonomy" id="754435"/>
    <lineage>
        <taxon>Bacteria</taxon>
        <taxon>Pseudomonadati</taxon>
        <taxon>Bacteroidota</taxon>
        <taxon>Flavobacteriia</taxon>
        <taxon>Flavobacteriales</taxon>
        <taxon>Flavobacteriaceae</taxon>
        <taxon>Aureicoccus</taxon>
    </lineage>
</organism>
<evidence type="ECO:0000256" key="9">
    <source>
        <dbReference type="PIRSR" id="PIRSR604597-1"/>
    </source>
</evidence>
<dbReference type="InterPro" id="IPR004597">
    <property type="entry name" value="Tag"/>
</dbReference>
<evidence type="ECO:0000256" key="1">
    <source>
        <dbReference type="ARBA" id="ARBA00022723"/>
    </source>
</evidence>
<keyword evidence="1 9" id="KW-0479">Metal-binding</keyword>
<evidence type="ECO:0000256" key="4">
    <source>
        <dbReference type="ARBA" id="ARBA00022833"/>
    </source>
</evidence>
<evidence type="ECO:0000256" key="5">
    <source>
        <dbReference type="ARBA" id="ARBA00023204"/>
    </source>
</evidence>
<evidence type="ECO:0000313" key="10">
    <source>
        <dbReference type="EMBL" id="PQJ16431.1"/>
    </source>
</evidence>
<dbReference type="Gene3D" id="1.10.340.30">
    <property type="entry name" value="Hypothetical protein, domain 2"/>
    <property type="match status" value="1"/>
</dbReference>
<reference evidence="11" key="1">
    <citation type="submission" date="2016-11" db="EMBL/GenBank/DDBJ databases">
        <title>Trade-off between light-utilization and light-protection in marine flavobacteria.</title>
        <authorList>
            <person name="Kumagai Y."/>
            <person name="Yoshizawa S."/>
            <person name="Kogure K."/>
        </authorList>
    </citation>
    <scope>NUCLEOTIDE SEQUENCE [LARGE SCALE GENOMIC DNA]</scope>
    <source>
        <strain evidence="11">SG-18</strain>
    </source>
</reference>
<dbReference type="InterPro" id="IPR011257">
    <property type="entry name" value="DNA_glycosylase"/>
</dbReference>
<dbReference type="PANTHER" id="PTHR30037">
    <property type="entry name" value="DNA-3-METHYLADENINE GLYCOSYLASE 1"/>
    <property type="match status" value="1"/>
</dbReference>
<evidence type="ECO:0000256" key="6">
    <source>
        <dbReference type="ARBA" id="ARBA00052558"/>
    </source>
</evidence>
<comment type="function">
    <text evidence="7">Hydrolysis of the deoxyribose N-glycosidic bond to excise 3-methyladenine from the damaged DNA polymer formed by alkylation lesions.</text>
</comment>
<keyword evidence="11" id="KW-1185">Reference proteome</keyword>
<dbReference type="InterPro" id="IPR052891">
    <property type="entry name" value="DNA-3mA_glycosylase"/>
</dbReference>
<proteinExistence type="predicted"/>
<feature type="binding site" evidence="9">
    <location>
        <position position="19"/>
    </location>
    <ligand>
        <name>Zn(2+)</name>
        <dbReference type="ChEBI" id="CHEBI:29105"/>
    </ligand>
</feature>
<evidence type="ECO:0000256" key="7">
    <source>
        <dbReference type="ARBA" id="ARBA00057608"/>
    </source>
</evidence>
<dbReference type="Proteomes" id="UP000239366">
    <property type="component" value="Unassembled WGS sequence"/>
</dbReference>
<dbReference type="FunFam" id="1.10.340.30:FF:000009">
    <property type="entry name" value="DNA-3-methyladenine glycosylase I"/>
    <property type="match status" value="1"/>
</dbReference>
<feature type="binding site" evidence="9">
    <location>
        <position position="6"/>
    </location>
    <ligand>
        <name>Zn(2+)</name>
        <dbReference type="ChEBI" id="CHEBI:29105"/>
    </ligand>
</feature>
<evidence type="ECO:0000256" key="3">
    <source>
        <dbReference type="ARBA" id="ARBA00022801"/>
    </source>
</evidence>
<dbReference type="PANTHER" id="PTHR30037:SF4">
    <property type="entry name" value="DNA-3-METHYLADENINE GLYCOSYLASE I"/>
    <property type="match status" value="1"/>
</dbReference>
<keyword evidence="3" id="KW-0378">Hydrolase</keyword>
<dbReference type="EC" id="3.2.2.20" evidence="8"/>
<evidence type="ECO:0000313" key="11">
    <source>
        <dbReference type="Proteomes" id="UP000239366"/>
    </source>
</evidence>
<dbReference type="GO" id="GO:0006284">
    <property type="term" value="P:base-excision repair"/>
    <property type="evidence" value="ECO:0007669"/>
    <property type="project" value="InterPro"/>
</dbReference>
<dbReference type="RefSeq" id="WP_105002104.1">
    <property type="nucleotide sequence ID" value="NZ_MQVX01000001.1"/>
</dbReference>
<keyword evidence="5" id="KW-0234">DNA repair</keyword>
<keyword evidence="4 9" id="KW-0862">Zinc</keyword>
<dbReference type="OrthoDB" id="9807664at2"/>
<dbReference type="SUPFAM" id="SSF48150">
    <property type="entry name" value="DNA-glycosylase"/>
    <property type="match status" value="1"/>
</dbReference>
<dbReference type="NCBIfam" id="TIGR00624">
    <property type="entry name" value="tag"/>
    <property type="match status" value="1"/>
</dbReference>
<evidence type="ECO:0000256" key="2">
    <source>
        <dbReference type="ARBA" id="ARBA00022763"/>
    </source>
</evidence>
<keyword evidence="2" id="KW-0227">DNA damage</keyword>
<gene>
    <name evidence="10" type="ORF">BST99_12530</name>
</gene>
<accession>A0A2S7TA25</accession>
<feature type="binding site" evidence="9">
    <location>
        <position position="178"/>
    </location>
    <ligand>
        <name>Zn(2+)</name>
        <dbReference type="ChEBI" id="CHEBI:29105"/>
    </ligand>
</feature>
<dbReference type="Pfam" id="PF03352">
    <property type="entry name" value="Adenine_glyco"/>
    <property type="match status" value="1"/>
</dbReference>
<protein>
    <recommendedName>
        <fullName evidence="8">DNA-3-methyladenine glycosylase I</fullName>
        <ecNumber evidence="8">3.2.2.20</ecNumber>
    </recommendedName>
</protein>
<comment type="caution">
    <text evidence="10">The sequence shown here is derived from an EMBL/GenBank/DDBJ whole genome shotgun (WGS) entry which is preliminary data.</text>
</comment>